<evidence type="ECO:0000256" key="1">
    <source>
        <dbReference type="ARBA" id="ARBA00022630"/>
    </source>
</evidence>
<sequence>MKKNTLVVNGSPHGKKGVTYMLQRQFVRGAENAGAEVDEVFLNKKKISPCLGCFTCWIQTPGNCVIRDDQAELLEKLLWADIFVLATPVYVDGITGQSKVFLDRTVPLLKPEITFREDHCRHPSRRNKASKFAVISNCGFHEVDNFDSLVMHCRKFCLNMNAEYAGHLLRPHGPVLRYPEMMAGEIKKVLEAAEKAGEELVRQGRISHASMEAVSAEIVPKRAYVEAANFFWRQELEKIGQ</sequence>
<evidence type="ECO:0000313" key="4">
    <source>
        <dbReference type="EMBL" id="MBI5249876.1"/>
    </source>
</evidence>
<name>A0A9D6V0M0_9BACT</name>
<dbReference type="GO" id="GO:0016491">
    <property type="term" value="F:oxidoreductase activity"/>
    <property type="evidence" value="ECO:0007669"/>
    <property type="project" value="InterPro"/>
</dbReference>
<dbReference type="EMBL" id="JACRDE010000279">
    <property type="protein sequence ID" value="MBI5249876.1"/>
    <property type="molecule type" value="Genomic_DNA"/>
</dbReference>
<dbReference type="PANTHER" id="PTHR43278">
    <property type="entry name" value="NAD(P)H-DEPENDENT FMN-CONTAINING OXIDOREDUCTASE YWQN-RELATED"/>
    <property type="match status" value="1"/>
</dbReference>
<dbReference type="InterPro" id="IPR051796">
    <property type="entry name" value="ISF_SsuE-like"/>
</dbReference>
<dbReference type="Pfam" id="PF03358">
    <property type="entry name" value="FMN_red"/>
    <property type="match status" value="1"/>
</dbReference>
<dbReference type="Gene3D" id="3.40.50.360">
    <property type="match status" value="1"/>
</dbReference>
<organism evidence="4 5">
    <name type="scientific">Desulfomonile tiedjei</name>
    <dbReference type="NCBI Taxonomy" id="2358"/>
    <lineage>
        <taxon>Bacteria</taxon>
        <taxon>Pseudomonadati</taxon>
        <taxon>Thermodesulfobacteriota</taxon>
        <taxon>Desulfomonilia</taxon>
        <taxon>Desulfomonilales</taxon>
        <taxon>Desulfomonilaceae</taxon>
        <taxon>Desulfomonile</taxon>
    </lineage>
</organism>
<evidence type="ECO:0000259" key="3">
    <source>
        <dbReference type="Pfam" id="PF03358"/>
    </source>
</evidence>
<dbReference type="Proteomes" id="UP000807825">
    <property type="component" value="Unassembled WGS sequence"/>
</dbReference>
<comment type="caution">
    <text evidence="4">The sequence shown here is derived from an EMBL/GenBank/DDBJ whole genome shotgun (WGS) entry which is preliminary data.</text>
</comment>
<accession>A0A9D6V0M0</accession>
<gene>
    <name evidence="4" type="ORF">HY912_10315</name>
</gene>
<dbReference type="SUPFAM" id="SSF52218">
    <property type="entry name" value="Flavoproteins"/>
    <property type="match status" value="1"/>
</dbReference>
<proteinExistence type="predicted"/>
<dbReference type="InterPro" id="IPR005025">
    <property type="entry name" value="FMN_Rdtase-like_dom"/>
</dbReference>
<evidence type="ECO:0000313" key="5">
    <source>
        <dbReference type="Proteomes" id="UP000807825"/>
    </source>
</evidence>
<dbReference type="PANTHER" id="PTHR43278:SF2">
    <property type="entry name" value="IRON-SULFUR FLAVOPROTEIN"/>
    <property type="match status" value="1"/>
</dbReference>
<protein>
    <submittedName>
        <fullName evidence="4">Flavodoxin family protein</fullName>
    </submittedName>
</protein>
<keyword evidence="2" id="KW-0288">FMN</keyword>
<reference evidence="4" key="1">
    <citation type="submission" date="2020-07" db="EMBL/GenBank/DDBJ databases">
        <title>Huge and variable diversity of episymbiotic CPR bacteria and DPANN archaea in groundwater ecosystems.</title>
        <authorList>
            <person name="He C.Y."/>
            <person name="Keren R."/>
            <person name="Whittaker M."/>
            <person name="Farag I.F."/>
            <person name="Doudna J."/>
            <person name="Cate J.H.D."/>
            <person name="Banfield J.F."/>
        </authorList>
    </citation>
    <scope>NUCLEOTIDE SEQUENCE</scope>
    <source>
        <strain evidence="4">NC_groundwater_1664_Pr3_B-0.1um_52_9</strain>
    </source>
</reference>
<keyword evidence="1" id="KW-0285">Flavoprotein</keyword>
<feature type="domain" description="NADPH-dependent FMN reductase-like" evidence="3">
    <location>
        <begin position="6"/>
        <end position="106"/>
    </location>
</feature>
<evidence type="ECO:0000256" key="2">
    <source>
        <dbReference type="ARBA" id="ARBA00022643"/>
    </source>
</evidence>
<dbReference type="AlphaFoldDB" id="A0A9D6V0M0"/>
<dbReference type="InterPro" id="IPR029039">
    <property type="entry name" value="Flavoprotein-like_sf"/>
</dbReference>